<evidence type="ECO:0008006" key="2">
    <source>
        <dbReference type="Google" id="ProtNLM"/>
    </source>
</evidence>
<reference evidence="1" key="1">
    <citation type="submission" date="2019-11" db="EMBL/GenBank/DDBJ databases">
        <title>Acidithiobacillus ferrianus sp. nov.: a facultatively anaerobic and extremely acidophilic chemolithoautotroph.</title>
        <authorList>
            <person name="Norris P.R."/>
            <person name="Falagan C."/>
            <person name="Moya-Beltran A."/>
            <person name="Castro M."/>
            <person name="Quatrini R."/>
            <person name="Johnson D.B."/>
        </authorList>
    </citation>
    <scope>NUCLEOTIDE SEQUENCE [LARGE SCALE GENOMIC DNA]</scope>
    <source>
        <strain evidence="1">MG</strain>
    </source>
</reference>
<protein>
    <recommendedName>
        <fullName evidence="2">Primase C-terminal 1 domain-containing protein</fullName>
    </recommendedName>
</protein>
<dbReference type="Gene3D" id="1.10.340.50">
    <property type="match status" value="1"/>
</dbReference>
<accession>A0A845U8C4</accession>
<sequence length="145" mass="16132">MLCCANPSTCRQWSPSGTTPSSHPFATGYWPEANAPCKWWSPPCASSCIWLSASSSRGNRLTPNWELHNVVQDGICFDAVRLWSYRAVRDFWGPNGLSRWQAAVLLGKVDEVNRQFPQPLPFSEVKAIAKSISHWTLGVPVSWAA</sequence>
<gene>
    <name evidence="1" type="ORF">GL267_03565</name>
</gene>
<dbReference type="EMBL" id="WNJL01000014">
    <property type="protein sequence ID" value="NDU41755.1"/>
    <property type="molecule type" value="Genomic_DNA"/>
</dbReference>
<dbReference type="AlphaFoldDB" id="A0A845U8C4"/>
<evidence type="ECO:0000313" key="1">
    <source>
        <dbReference type="EMBL" id="NDU41755.1"/>
    </source>
</evidence>
<comment type="caution">
    <text evidence="1">The sequence shown here is derived from an EMBL/GenBank/DDBJ whole genome shotgun (WGS) entry which is preliminary data.</text>
</comment>
<organism evidence="1">
    <name type="scientific">Acidithiobacillus ferrianus</name>
    <dbReference type="NCBI Taxonomy" id="2678518"/>
    <lineage>
        <taxon>Bacteria</taxon>
        <taxon>Pseudomonadati</taxon>
        <taxon>Pseudomonadota</taxon>
        <taxon>Acidithiobacillia</taxon>
        <taxon>Acidithiobacillales</taxon>
        <taxon>Acidithiobacillaceae</taxon>
        <taxon>Acidithiobacillus</taxon>
    </lineage>
</organism>
<proteinExistence type="predicted"/>
<name>A0A845U8C4_9PROT</name>